<protein>
    <submittedName>
        <fullName evidence="2">Uncharacterized protein</fullName>
    </submittedName>
</protein>
<evidence type="ECO:0000313" key="3">
    <source>
        <dbReference type="Proteomes" id="UP000231693"/>
    </source>
</evidence>
<sequence>MLILLGITLVTLGALLLVRVVVVAHRQRARRTTGAHGMGIAMGGSLVFWGALIVVVDP</sequence>
<comment type="caution">
    <text evidence="2">The sequence shown here is derived from an EMBL/GenBank/DDBJ whole genome shotgun (WGS) entry which is preliminary data.</text>
</comment>
<dbReference type="RefSeq" id="WP_170062616.1">
    <property type="nucleotide sequence ID" value="NZ_BOOX01000003.1"/>
</dbReference>
<dbReference type="AlphaFoldDB" id="A0A2M9CZY2"/>
<evidence type="ECO:0000256" key="1">
    <source>
        <dbReference type="SAM" id="Phobius"/>
    </source>
</evidence>
<keyword evidence="3" id="KW-1185">Reference proteome</keyword>
<keyword evidence="1" id="KW-1133">Transmembrane helix</keyword>
<accession>A0A2M9CZY2</accession>
<dbReference type="EMBL" id="PGFE01000001">
    <property type="protein sequence ID" value="PJJ77506.1"/>
    <property type="molecule type" value="Genomic_DNA"/>
</dbReference>
<gene>
    <name evidence="2" type="ORF">CLV28_0725</name>
</gene>
<feature type="transmembrane region" description="Helical" evidence="1">
    <location>
        <begin position="34"/>
        <end position="56"/>
    </location>
</feature>
<proteinExistence type="predicted"/>
<keyword evidence="1" id="KW-0472">Membrane</keyword>
<dbReference type="Proteomes" id="UP000231693">
    <property type="component" value="Unassembled WGS sequence"/>
</dbReference>
<reference evidence="2 3" key="1">
    <citation type="submission" date="2017-11" db="EMBL/GenBank/DDBJ databases">
        <title>Genomic Encyclopedia of Archaeal and Bacterial Type Strains, Phase II (KMG-II): From Individual Species to Whole Genera.</title>
        <authorList>
            <person name="Goeker M."/>
        </authorList>
    </citation>
    <scope>NUCLEOTIDE SEQUENCE [LARGE SCALE GENOMIC DNA]</scope>
    <source>
        <strain evidence="2 3">DSM 25478</strain>
    </source>
</reference>
<keyword evidence="1" id="KW-0812">Transmembrane</keyword>
<evidence type="ECO:0000313" key="2">
    <source>
        <dbReference type="EMBL" id="PJJ77506.1"/>
    </source>
</evidence>
<name>A0A2M9CZY2_9CELL</name>
<organism evidence="2 3">
    <name type="scientific">Sediminihabitans luteus</name>
    <dbReference type="NCBI Taxonomy" id="1138585"/>
    <lineage>
        <taxon>Bacteria</taxon>
        <taxon>Bacillati</taxon>
        <taxon>Actinomycetota</taxon>
        <taxon>Actinomycetes</taxon>
        <taxon>Micrococcales</taxon>
        <taxon>Cellulomonadaceae</taxon>
        <taxon>Sediminihabitans</taxon>
    </lineage>
</organism>